<evidence type="ECO:0000256" key="5">
    <source>
        <dbReference type="ARBA" id="ARBA00023136"/>
    </source>
</evidence>
<proteinExistence type="inferred from homology"/>
<evidence type="ECO:0000256" key="4">
    <source>
        <dbReference type="ARBA" id="ARBA00022989"/>
    </source>
</evidence>
<dbReference type="InterPro" id="IPR051633">
    <property type="entry name" value="AceTr"/>
</dbReference>
<evidence type="ECO:0000313" key="8">
    <source>
        <dbReference type="Proteomes" id="UP000308724"/>
    </source>
</evidence>
<feature type="transmembrane region" description="Helical" evidence="6">
    <location>
        <begin position="240"/>
        <end position="258"/>
    </location>
</feature>
<reference evidence="7 8" key="1">
    <citation type="submission" date="2018-10" db="EMBL/GenBank/DDBJ databases">
        <title>Fifty Aureobasidium pullulans genomes reveal a recombining polyextremotolerant generalist.</title>
        <authorList>
            <person name="Gostincar C."/>
            <person name="Turk M."/>
            <person name="Zajc J."/>
            <person name="Gunde-Cimerman N."/>
        </authorList>
    </citation>
    <scope>NUCLEOTIDE SEQUENCE [LARGE SCALE GENOMIC DNA]</scope>
    <source>
        <strain evidence="7 8">EXF-1645</strain>
    </source>
</reference>
<evidence type="ECO:0000256" key="1">
    <source>
        <dbReference type="ARBA" id="ARBA00004141"/>
    </source>
</evidence>
<accession>A0A4V4LG22</accession>
<keyword evidence="5 6" id="KW-0472">Membrane</keyword>
<evidence type="ECO:0000313" key="7">
    <source>
        <dbReference type="EMBL" id="TIA39017.1"/>
    </source>
</evidence>
<feature type="transmembrane region" description="Helical" evidence="6">
    <location>
        <begin position="306"/>
        <end position="324"/>
    </location>
</feature>
<dbReference type="Proteomes" id="UP000308724">
    <property type="component" value="Unassembled WGS sequence"/>
</dbReference>
<comment type="caution">
    <text evidence="7">The sequence shown here is derived from an EMBL/GenBank/DDBJ whole genome shotgun (WGS) entry which is preliminary data.</text>
</comment>
<sequence length="421" mass="45855">MLLTASACRCVSPMQTSVIDVQIESRLRFRTLVQHKSPLMHPASLLLLAPVLRGNFIWRSPMWGMADDPGIGFLMSGVAVGETIDYQESPSEEGVGTCISRLKDPPCVPLLSPQEFLVPPCQSLFSANHTAFFNPHNHWYFFAAMSTEKIEHTMTNEYANSGNGSPLTRQMTVALTPEQYERLFFQPEGPRRGDLSKRFANPTLLGLLGFLIPYTSTIFTLCGLRGAVAPTSLIGLNGDYYFLGAIAMNLAGIAEFILGNTFPMAVFIIYGCHWGSLAYTQDPIHNQLSAFGTNGALGAEWNSSQGFHNVTMVLVSFVFLVATFRVNAFFVATFFGLVMMFSFIAAADFAVPHIKTAADLEHVSTLLKIGGGFGWLGLISGWYLAILTACAAVGIPCPLPVLDLSSKVFSKDSPKEGHKDA</sequence>
<dbReference type="GO" id="GO:0005886">
    <property type="term" value="C:plasma membrane"/>
    <property type="evidence" value="ECO:0007669"/>
    <property type="project" value="TreeGrafter"/>
</dbReference>
<evidence type="ECO:0000256" key="6">
    <source>
        <dbReference type="SAM" id="Phobius"/>
    </source>
</evidence>
<keyword evidence="4 6" id="KW-1133">Transmembrane helix</keyword>
<keyword evidence="3 6" id="KW-0812">Transmembrane</keyword>
<evidence type="ECO:0000256" key="2">
    <source>
        <dbReference type="ARBA" id="ARBA00005587"/>
    </source>
</evidence>
<dbReference type="Pfam" id="PF01184">
    <property type="entry name" value="Gpr1_Fun34_YaaH"/>
    <property type="match status" value="1"/>
</dbReference>
<organism evidence="7 8">
    <name type="scientific">Aureobasidium pullulans</name>
    <name type="common">Black yeast</name>
    <name type="synonym">Pullularia pullulans</name>
    <dbReference type="NCBI Taxonomy" id="5580"/>
    <lineage>
        <taxon>Eukaryota</taxon>
        <taxon>Fungi</taxon>
        <taxon>Dikarya</taxon>
        <taxon>Ascomycota</taxon>
        <taxon>Pezizomycotina</taxon>
        <taxon>Dothideomycetes</taxon>
        <taxon>Dothideomycetidae</taxon>
        <taxon>Dothideales</taxon>
        <taxon>Saccotheciaceae</taxon>
        <taxon>Aureobasidium</taxon>
    </lineage>
</organism>
<comment type="subcellular location">
    <subcellularLocation>
        <location evidence="1">Membrane</location>
        <topology evidence="1">Multi-pass membrane protein</topology>
    </subcellularLocation>
</comment>
<dbReference type="PANTHER" id="PTHR31123:SF4">
    <property type="entry name" value="PROTEIN ALCS"/>
    <property type="match status" value="1"/>
</dbReference>
<feature type="transmembrane region" description="Helical" evidence="6">
    <location>
        <begin position="372"/>
        <end position="395"/>
    </location>
</feature>
<dbReference type="PANTHER" id="PTHR31123">
    <property type="entry name" value="ACCUMULATION OF DYADS PROTEIN 2-RELATED"/>
    <property type="match status" value="1"/>
</dbReference>
<name>A0A4V4LG22_AURPU</name>
<evidence type="ECO:0008006" key="9">
    <source>
        <dbReference type="Google" id="ProtNLM"/>
    </source>
</evidence>
<feature type="transmembrane region" description="Helical" evidence="6">
    <location>
        <begin position="204"/>
        <end position="228"/>
    </location>
</feature>
<evidence type="ECO:0000256" key="3">
    <source>
        <dbReference type="ARBA" id="ARBA00022692"/>
    </source>
</evidence>
<feature type="transmembrane region" description="Helical" evidence="6">
    <location>
        <begin position="330"/>
        <end position="351"/>
    </location>
</feature>
<dbReference type="GO" id="GO:0015123">
    <property type="term" value="F:acetate transmembrane transporter activity"/>
    <property type="evidence" value="ECO:0007669"/>
    <property type="project" value="TreeGrafter"/>
</dbReference>
<comment type="similarity">
    <text evidence="2">Belongs to the acetate uptake transporter (AceTr) (TC 2.A.96) family.</text>
</comment>
<dbReference type="InterPro" id="IPR000791">
    <property type="entry name" value="Gpr1/Fun34/SatP-like"/>
</dbReference>
<gene>
    <name evidence="7" type="ORF">D6C78_03571</name>
</gene>
<dbReference type="AlphaFoldDB" id="A0A4V4LG22"/>
<dbReference type="EMBL" id="QZBZ01000053">
    <property type="protein sequence ID" value="TIA39017.1"/>
    <property type="molecule type" value="Genomic_DNA"/>
</dbReference>
<protein>
    <recommendedName>
        <fullName evidence="9">GPR1/FUN34/YaaH-class plasma membrane protein-like protein</fullName>
    </recommendedName>
</protein>